<organism evidence="1 2">
    <name type="scientific">Siphonobacter curvatus</name>
    <dbReference type="NCBI Taxonomy" id="2094562"/>
    <lineage>
        <taxon>Bacteria</taxon>
        <taxon>Pseudomonadati</taxon>
        <taxon>Bacteroidota</taxon>
        <taxon>Cytophagia</taxon>
        <taxon>Cytophagales</taxon>
        <taxon>Cytophagaceae</taxon>
        <taxon>Siphonobacter</taxon>
    </lineage>
</organism>
<sequence>MCPISSLQQTDALRNSSIEQLKPCLIEHKLHLELSTTVIDFHPVKVSKPEFALLTVQPDATVKSISIHSDRPELFQIASDQYPDYRANSRIEASNKITYIHIRYLSSQSFPKPQSALLFIQAESEIREVALIAHPTSRWTTLSRSYIGGSLLLISGLLFGVYTAYQHQCEWFPSFCQQKQVQVQPILTSVPNTLKTTLAEVEPKKLDTSEPFKNAKDRSFQNRLIQVAQLVQMKLHLTKESKKRVLNSHSEELI</sequence>
<accession>A0A2S7IGA3</accession>
<reference evidence="2" key="1">
    <citation type="submission" date="2018-02" db="EMBL/GenBank/DDBJ databases">
        <title>Genome sequencing of Solimonas sp. HR-BB.</title>
        <authorList>
            <person name="Lee Y."/>
            <person name="Jeon C.O."/>
        </authorList>
    </citation>
    <scope>NUCLEOTIDE SEQUENCE [LARGE SCALE GENOMIC DNA]</scope>
    <source>
        <strain evidence="2">HR-U</strain>
    </source>
</reference>
<protein>
    <submittedName>
        <fullName evidence="1">Uncharacterized protein</fullName>
    </submittedName>
</protein>
<dbReference type="EMBL" id="PTRA01000006">
    <property type="protein sequence ID" value="PQA54435.1"/>
    <property type="molecule type" value="Genomic_DNA"/>
</dbReference>
<evidence type="ECO:0000313" key="1">
    <source>
        <dbReference type="EMBL" id="PQA54435.1"/>
    </source>
</evidence>
<keyword evidence="2" id="KW-1185">Reference proteome</keyword>
<comment type="caution">
    <text evidence="1">The sequence shown here is derived from an EMBL/GenBank/DDBJ whole genome shotgun (WGS) entry which is preliminary data.</text>
</comment>
<gene>
    <name evidence="1" type="ORF">C5O19_22055</name>
</gene>
<dbReference type="Proteomes" id="UP000239590">
    <property type="component" value="Unassembled WGS sequence"/>
</dbReference>
<name>A0A2S7IGA3_9BACT</name>
<proteinExistence type="predicted"/>
<dbReference type="AlphaFoldDB" id="A0A2S7IGA3"/>
<evidence type="ECO:0000313" key="2">
    <source>
        <dbReference type="Proteomes" id="UP000239590"/>
    </source>
</evidence>